<evidence type="ECO:0000313" key="3">
    <source>
        <dbReference type="Proteomes" id="UP001187343"/>
    </source>
</evidence>
<name>A0AA88TGM4_9TELE</name>
<accession>A0AA88TGM4</accession>
<dbReference type="Proteomes" id="UP001187343">
    <property type="component" value="Unassembled WGS sequence"/>
</dbReference>
<dbReference type="AlphaFoldDB" id="A0AA88TGM4"/>
<evidence type="ECO:0000256" key="1">
    <source>
        <dbReference type="SAM" id="MobiDB-lite"/>
    </source>
</evidence>
<dbReference type="EMBL" id="JAUYZG010000018">
    <property type="protein sequence ID" value="KAK2881727.1"/>
    <property type="molecule type" value="Genomic_DNA"/>
</dbReference>
<feature type="region of interest" description="Disordered" evidence="1">
    <location>
        <begin position="95"/>
        <end position="121"/>
    </location>
</feature>
<reference evidence="2" key="1">
    <citation type="submission" date="2023-08" db="EMBL/GenBank/DDBJ databases">
        <title>Chromosome-level Genome Assembly of mud carp (Cirrhinus molitorella).</title>
        <authorList>
            <person name="Liu H."/>
        </authorList>
    </citation>
    <scope>NUCLEOTIDE SEQUENCE</scope>
    <source>
        <strain evidence="2">Prfri</strain>
        <tissue evidence="2">Muscle</tissue>
    </source>
</reference>
<sequence length="121" mass="13054">MDFSRPVPSKTAVNNAAVQQKMAEEQSAITSHHLERDPAQNSAQTSRNQTDEERSAIKTALSRGETASPVVRRETETEKTQTSRICCCIIRNSSASGRADPVKTDPGTAPSDLRRPVCSGG</sequence>
<feature type="region of interest" description="Disordered" evidence="1">
    <location>
        <begin position="1"/>
        <end position="82"/>
    </location>
</feature>
<feature type="compositionally biased region" description="Polar residues" evidence="1">
    <location>
        <begin position="39"/>
        <end position="48"/>
    </location>
</feature>
<comment type="caution">
    <text evidence="2">The sequence shown here is derived from an EMBL/GenBank/DDBJ whole genome shotgun (WGS) entry which is preliminary data.</text>
</comment>
<protein>
    <submittedName>
        <fullName evidence="2">Uncharacterized protein</fullName>
    </submittedName>
</protein>
<proteinExistence type="predicted"/>
<organism evidence="2 3">
    <name type="scientific">Cirrhinus molitorella</name>
    <name type="common">mud carp</name>
    <dbReference type="NCBI Taxonomy" id="172907"/>
    <lineage>
        <taxon>Eukaryota</taxon>
        <taxon>Metazoa</taxon>
        <taxon>Chordata</taxon>
        <taxon>Craniata</taxon>
        <taxon>Vertebrata</taxon>
        <taxon>Euteleostomi</taxon>
        <taxon>Actinopterygii</taxon>
        <taxon>Neopterygii</taxon>
        <taxon>Teleostei</taxon>
        <taxon>Ostariophysi</taxon>
        <taxon>Cypriniformes</taxon>
        <taxon>Cyprinidae</taxon>
        <taxon>Labeoninae</taxon>
        <taxon>Labeonini</taxon>
        <taxon>Cirrhinus</taxon>
    </lineage>
</organism>
<gene>
    <name evidence="2" type="ORF">Q8A67_018995</name>
</gene>
<keyword evidence="3" id="KW-1185">Reference proteome</keyword>
<evidence type="ECO:0000313" key="2">
    <source>
        <dbReference type="EMBL" id="KAK2881727.1"/>
    </source>
</evidence>
<feature type="compositionally biased region" description="Basic and acidic residues" evidence="1">
    <location>
        <begin position="71"/>
        <end position="81"/>
    </location>
</feature>